<comment type="similarity">
    <text evidence="1">Belongs to the universal ribosomal protein uS9 family.</text>
</comment>
<evidence type="ECO:0000256" key="1">
    <source>
        <dbReference type="ARBA" id="ARBA00005251"/>
    </source>
</evidence>
<dbReference type="PANTHER" id="PTHR21569:SF1">
    <property type="entry name" value="SMALL RIBOSOMAL SUBUNIT PROTEIN US9M"/>
    <property type="match status" value="1"/>
</dbReference>
<dbReference type="AlphaFoldDB" id="A0A1G2D3M4"/>
<dbReference type="SUPFAM" id="SSF54211">
    <property type="entry name" value="Ribosomal protein S5 domain 2-like"/>
    <property type="match status" value="1"/>
</dbReference>
<keyword evidence="3" id="KW-0687">Ribonucleoprotein</keyword>
<sequence length="146" mass="15905">MAVKSAHPNLPASGALTAPYIEAVGRRKRAIARVRASQGSKTTITVNGRPLETYFGTPGLCAIVSAPFAREGFSGKYAVSAHVKGGGVHAQAEAIRLGLSRILVKEDATQKSALKKLGFLKRDSRKVERKHFGLKKARKRKQWKKR</sequence>
<dbReference type="GO" id="GO:0015935">
    <property type="term" value="C:small ribosomal subunit"/>
    <property type="evidence" value="ECO:0007669"/>
    <property type="project" value="TreeGrafter"/>
</dbReference>
<dbReference type="GO" id="GO:0006412">
    <property type="term" value="P:translation"/>
    <property type="evidence" value="ECO:0007669"/>
    <property type="project" value="InterPro"/>
</dbReference>
<evidence type="ECO:0000256" key="4">
    <source>
        <dbReference type="ARBA" id="ARBA00035259"/>
    </source>
</evidence>
<dbReference type="GO" id="GO:0003723">
    <property type="term" value="F:RNA binding"/>
    <property type="evidence" value="ECO:0007669"/>
    <property type="project" value="TreeGrafter"/>
</dbReference>
<comment type="caution">
    <text evidence="6">The sequence shown here is derived from an EMBL/GenBank/DDBJ whole genome shotgun (WGS) entry which is preliminary data.</text>
</comment>
<dbReference type="InterPro" id="IPR014721">
    <property type="entry name" value="Ribsml_uS5_D2-typ_fold_subgr"/>
</dbReference>
<dbReference type="PANTHER" id="PTHR21569">
    <property type="entry name" value="RIBOSOMAL PROTEIN S9"/>
    <property type="match status" value="1"/>
</dbReference>
<dbReference type="Pfam" id="PF00380">
    <property type="entry name" value="Ribosomal_S9"/>
    <property type="match status" value="1"/>
</dbReference>
<proteinExistence type="inferred from homology"/>
<keyword evidence="2 6" id="KW-0689">Ribosomal protein</keyword>
<dbReference type="GO" id="GO:0003735">
    <property type="term" value="F:structural constituent of ribosome"/>
    <property type="evidence" value="ECO:0007669"/>
    <property type="project" value="InterPro"/>
</dbReference>
<dbReference type="STRING" id="1798661.A3D65_05950"/>
<evidence type="ECO:0000313" key="6">
    <source>
        <dbReference type="EMBL" id="OGZ07531.1"/>
    </source>
</evidence>
<dbReference type="Proteomes" id="UP000177996">
    <property type="component" value="Unassembled WGS sequence"/>
</dbReference>
<dbReference type="InterPro" id="IPR023035">
    <property type="entry name" value="Ribosomal_uS9_bac/plastid"/>
</dbReference>
<dbReference type="Gene3D" id="3.30.230.10">
    <property type="match status" value="1"/>
</dbReference>
<evidence type="ECO:0000256" key="5">
    <source>
        <dbReference type="ARBA" id="ARBA00035523"/>
    </source>
</evidence>
<gene>
    <name evidence="6" type="ORF">A3D65_05950</name>
</gene>
<dbReference type="EMBL" id="MHLL01000058">
    <property type="protein sequence ID" value="OGZ07531.1"/>
    <property type="molecule type" value="Genomic_DNA"/>
</dbReference>
<evidence type="ECO:0000256" key="2">
    <source>
        <dbReference type="ARBA" id="ARBA00022980"/>
    </source>
</evidence>
<evidence type="ECO:0000313" key="7">
    <source>
        <dbReference type="Proteomes" id="UP000177996"/>
    </source>
</evidence>
<dbReference type="GO" id="GO:0005737">
    <property type="term" value="C:cytoplasm"/>
    <property type="evidence" value="ECO:0007669"/>
    <property type="project" value="UniProtKB-ARBA"/>
</dbReference>
<accession>A0A1G2D3M4</accession>
<evidence type="ECO:0000256" key="3">
    <source>
        <dbReference type="ARBA" id="ARBA00023274"/>
    </source>
</evidence>
<dbReference type="NCBIfam" id="NF001099">
    <property type="entry name" value="PRK00132.1"/>
    <property type="match status" value="1"/>
</dbReference>
<dbReference type="InterPro" id="IPR000754">
    <property type="entry name" value="Ribosomal_uS9"/>
</dbReference>
<reference evidence="6 7" key="1">
    <citation type="journal article" date="2016" name="Nat. Commun.">
        <title>Thousands of microbial genomes shed light on interconnected biogeochemical processes in an aquifer system.</title>
        <authorList>
            <person name="Anantharaman K."/>
            <person name="Brown C.T."/>
            <person name="Hug L.A."/>
            <person name="Sharon I."/>
            <person name="Castelle C.J."/>
            <person name="Probst A.J."/>
            <person name="Thomas B.C."/>
            <person name="Singh A."/>
            <person name="Wilkins M.J."/>
            <person name="Karaoz U."/>
            <person name="Brodie E.L."/>
            <person name="Williams K.H."/>
            <person name="Hubbard S.S."/>
            <person name="Banfield J.F."/>
        </authorList>
    </citation>
    <scope>NUCLEOTIDE SEQUENCE [LARGE SCALE GENOMIC DNA]</scope>
</reference>
<protein>
    <recommendedName>
        <fullName evidence="4">Small ribosomal subunit protein uS9</fullName>
    </recommendedName>
    <alternativeName>
        <fullName evidence="5">30S ribosomal protein S9</fullName>
    </alternativeName>
</protein>
<name>A0A1G2D3M4_9BACT</name>
<organism evidence="6 7">
    <name type="scientific">Candidatus Lloydbacteria bacterium RIFCSPHIGHO2_02_FULL_50_13</name>
    <dbReference type="NCBI Taxonomy" id="1798661"/>
    <lineage>
        <taxon>Bacteria</taxon>
        <taxon>Candidatus Lloydiibacteriota</taxon>
    </lineage>
</organism>
<dbReference type="InterPro" id="IPR020568">
    <property type="entry name" value="Ribosomal_Su5_D2-typ_SF"/>
</dbReference>